<reference evidence="1" key="4">
    <citation type="submission" date="2025-09" db="UniProtKB">
        <authorList>
            <consortium name="Ensembl"/>
        </authorList>
    </citation>
    <scope>IDENTIFICATION</scope>
</reference>
<dbReference type="GO" id="GO:0000724">
    <property type="term" value="P:double-strand break repair via homologous recombination"/>
    <property type="evidence" value="ECO:0007669"/>
    <property type="project" value="TreeGrafter"/>
</dbReference>
<dbReference type="GO" id="GO:0097196">
    <property type="term" value="C:Shu complex"/>
    <property type="evidence" value="ECO:0007669"/>
    <property type="project" value="TreeGrafter"/>
</dbReference>
<evidence type="ECO:0000313" key="1">
    <source>
        <dbReference type="Ensembl" id="ENSELUP00000009191.3"/>
    </source>
</evidence>
<protein>
    <recommendedName>
        <fullName evidence="3">SWIM-type zinc finger 7 associated protein 1</fullName>
    </recommendedName>
</protein>
<organism evidence="1 2">
    <name type="scientific">Esox lucius</name>
    <name type="common">Northern pike</name>
    <dbReference type="NCBI Taxonomy" id="8010"/>
    <lineage>
        <taxon>Eukaryota</taxon>
        <taxon>Metazoa</taxon>
        <taxon>Chordata</taxon>
        <taxon>Craniata</taxon>
        <taxon>Vertebrata</taxon>
        <taxon>Euteleostomi</taxon>
        <taxon>Actinopterygii</taxon>
        <taxon>Neopterygii</taxon>
        <taxon>Teleostei</taxon>
        <taxon>Protacanthopterygii</taxon>
        <taxon>Esociformes</taxon>
        <taxon>Esocidae</taxon>
        <taxon>Esox</taxon>
    </lineage>
</organism>
<dbReference type="GO" id="GO:0003697">
    <property type="term" value="F:single-stranded DNA binding"/>
    <property type="evidence" value="ECO:0007669"/>
    <property type="project" value="TreeGrafter"/>
</dbReference>
<gene>
    <name evidence="1" type="primary">SWSAP1</name>
</gene>
<dbReference type="STRING" id="8010.ENSELUP00000009191"/>
<proteinExistence type="predicted"/>
<dbReference type="Proteomes" id="UP000265140">
    <property type="component" value="Chromosome 11"/>
</dbReference>
<dbReference type="AlphaFoldDB" id="A0A3P8XXM7"/>
<reference evidence="2" key="1">
    <citation type="journal article" date="2014" name="PLoS ONE">
        <title>The genome and linkage map of the northern pike (Esox lucius): conserved synteny revealed between the salmonid sister group and the Neoteleostei.</title>
        <authorList>
            <person name="Rondeau E.B."/>
            <person name="Minkley D.R."/>
            <person name="Leong J.S."/>
            <person name="Messmer A.M."/>
            <person name="Jantzen J.R."/>
            <person name="von Schalburg K.R."/>
            <person name="Lemon C."/>
            <person name="Bird N.H."/>
            <person name="Koop B.F."/>
        </authorList>
    </citation>
    <scope>NUCLEOTIDE SEQUENCE</scope>
</reference>
<dbReference type="PANTHER" id="PTHR28653">
    <property type="match status" value="1"/>
</dbReference>
<dbReference type="PANTHER" id="PTHR28653:SF1">
    <property type="entry name" value="ATPASE SWSAP1"/>
    <property type="match status" value="1"/>
</dbReference>
<dbReference type="InParanoid" id="A0A3P8XXM7"/>
<reference evidence="1" key="3">
    <citation type="submission" date="2025-08" db="UniProtKB">
        <authorList>
            <consortium name="Ensembl"/>
        </authorList>
    </citation>
    <scope>IDENTIFICATION</scope>
</reference>
<sequence>IAPLQNQENTCSGTYHSKIALVIIGVTSLQKIKFAYPRSLEDLLQDVASLHEAVSGSATAPTSLIIVDGLECYLRMPGLSSGLQQAQLSSAAHVSALLFDTAAFLTQTLEERAASLAPCRVLASFQPVGEGHARDPSAQDPVISVLDRYFQVRCTLDRRWQPSPAAAGPQDMWHVCLCGVGITGAFLAEDEENPGRPQEWTLVIGADGSMEFTPRNVDHVSYLTGALTSGLTKLQIENLPAQLSSCEAQWFE</sequence>
<dbReference type="FunCoup" id="A0A3P8XXM7">
    <property type="interactions" value="347"/>
</dbReference>
<evidence type="ECO:0008006" key="3">
    <source>
        <dbReference type="Google" id="ProtNLM"/>
    </source>
</evidence>
<accession>A0A3P8XXM7</accession>
<evidence type="ECO:0000313" key="2">
    <source>
        <dbReference type="Proteomes" id="UP000265140"/>
    </source>
</evidence>
<reference evidence="1" key="2">
    <citation type="submission" date="2020-02" db="EMBL/GenBank/DDBJ databases">
        <title>Esox lucius (northern pike) genome, fEsoLuc1, primary haplotype.</title>
        <authorList>
            <person name="Myers G."/>
            <person name="Karagic N."/>
            <person name="Meyer A."/>
            <person name="Pippel M."/>
            <person name="Reichard M."/>
            <person name="Winkler S."/>
            <person name="Tracey A."/>
            <person name="Sims Y."/>
            <person name="Howe K."/>
            <person name="Rhie A."/>
            <person name="Formenti G."/>
            <person name="Durbin R."/>
            <person name="Fedrigo O."/>
            <person name="Jarvis E.D."/>
        </authorList>
    </citation>
    <scope>NUCLEOTIDE SEQUENCE [LARGE SCALE GENOMIC DNA]</scope>
</reference>
<name>A0A3P8XXM7_ESOLU</name>
<dbReference type="OMA" id="HASGDIK"/>
<dbReference type="GeneTree" id="ENSGT00940000167287"/>
<dbReference type="Bgee" id="ENSELUG00000001292">
    <property type="expression patterns" value="Expressed in testis and 13 other cell types or tissues"/>
</dbReference>
<dbReference type="Ensembl" id="ENSELUT00000004274.3">
    <property type="protein sequence ID" value="ENSELUP00000009191.3"/>
    <property type="gene ID" value="ENSELUG00000001292.3"/>
</dbReference>
<keyword evidence="2" id="KW-1185">Reference proteome</keyword>